<comment type="caution">
    <text evidence="1">The sequence shown here is derived from an EMBL/GenBank/DDBJ whole genome shotgun (WGS) entry which is preliminary data.</text>
</comment>
<proteinExistence type="predicted"/>
<reference evidence="1" key="1">
    <citation type="submission" date="2018-10" db="EMBL/GenBank/DDBJ databases">
        <title>Genomic Encyclopedia of Archaeal and Bacterial Type Strains, Phase II (KMG-II): from individual species to whole genera.</title>
        <authorList>
            <person name="Goeker M."/>
        </authorList>
    </citation>
    <scope>NUCLEOTIDE SEQUENCE [LARGE SCALE GENOMIC DNA]</scope>
    <source>
        <strain evidence="1">DSM 2944</strain>
    </source>
</reference>
<sequence>MIKTVILCLLIIIALALAAGPAVRRVIARLLGIGRK</sequence>
<evidence type="ECO:0000313" key="1">
    <source>
        <dbReference type="EMBL" id="RKS51398.1"/>
    </source>
</evidence>
<name>A0ABX9SBM9_PARPN</name>
<evidence type="ECO:0000313" key="2">
    <source>
        <dbReference type="Proteomes" id="UP000273626"/>
    </source>
</evidence>
<gene>
    <name evidence="1" type="ORF">BDE18_0644</name>
</gene>
<organism evidence="1 2">
    <name type="scientific">Paracoccus pantotrophus</name>
    <name type="common">Thiosphaera pantotropha</name>
    <dbReference type="NCBI Taxonomy" id="82367"/>
    <lineage>
        <taxon>Bacteria</taxon>
        <taxon>Pseudomonadati</taxon>
        <taxon>Pseudomonadota</taxon>
        <taxon>Alphaproteobacteria</taxon>
        <taxon>Rhodobacterales</taxon>
        <taxon>Paracoccaceae</taxon>
        <taxon>Paracoccus</taxon>
    </lineage>
</organism>
<protein>
    <submittedName>
        <fullName evidence="1">Uncharacterized protein</fullName>
    </submittedName>
</protein>
<accession>A0ABX9SBM9</accession>
<dbReference type="EMBL" id="RBLI01000001">
    <property type="protein sequence ID" value="RKS51398.1"/>
    <property type="molecule type" value="Genomic_DNA"/>
</dbReference>
<dbReference type="Proteomes" id="UP000273626">
    <property type="component" value="Unassembled WGS sequence"/>
</dbReference>
<keyword evidence="2" id="KW-1185">Reference proteome</keyword>